<name>A0A4S4LFB5_9AGAM</name>
<evidence type="ECO:0000259" key="12">
    <source>
        <dbReference type="PROSITE" id="PS00624"/>
    </source>
</evidence>
<dbReference type="InterPro" id="IPR012132">
    <property type="entry name" value="GMC_OxRdtase"/>
</dbReference>
<keyword evidence="4 7" id="KW-0274">FAD</keyword>
<dbReference type="PROSITE" id="PS00624">
    <property type="entry name" value="GMC_OXRED_2"/>
    <property type="match status" value="1"/>
</dbReference>
<dbReference type="PROSITE" id="PS00623">
    <property type="entry name" value="GMC_OXRED_1"/>
    <property type="match status" value="1"/>
</dbReference>
<comment type="cofactor">
    <cofactor evidence="1 7">
        <name>FAD</name>
        <dbReference type="ChEBI" id="CHEBI:57692"/>
    </cofactor>
</comment>
<evidence type="ECO:0000256" key="7">
    <source>
        <dbReference type="PIRSR" id="PIRSR000137-2"/>
    </source>
</evidence>
<feature type="domain" description="Glucose-methanol-choline oxidoreductase N-terminal" evidence="12">
    <location>
        <begin position="321"/>
        <end position="335"/>
    </location>
</feature>
<evidence type="ECO:0000256" key="1">
    <source>
        <dbReference type="ARBA" id="ARBA00001974"/>
    </source>
</evidence>
<dbReference type="GO" id="GO:0050660">
    <property type="term" value="F:flavin adenine dinucleotide binding"/>
    <property type="evidence" value="ECO:0007669"/>
    <property type="project" value="InterPro"/>
</dbReference>
<evidence type="ECO:0000256" key="5">
    <source>
        <dbReference type="ARBA" id="ARBA00023002"/>
    </source>
</evidence>
<organism evidence="13 14">
    <name type="scientific">Phellinidium pouzarii</name>
    <dbReference type="NCBI Taxonomy" id="167371"/>
    <lineage>
        <taxon>Eukaryota</taxon>
        <taxon>Fungi</taxon>
        <taxon>Dikarya</taxon>
        <taxon>Basidiomycota</taxon>
        <taxon>Agaricomycotina</taxon>
        <taxon>Agaricomycetes</taxon>
        <taxon>Hymenochaetales</taxon>
        <taxon>Hymenochaetaceae</taxon>
        <taxon>Phellinidium</taxon>
    </lineage>
</organism>
<dbReference type="Proteomes" id="UP000308199">
    <property type="component" value="Unassembled WGS sequence"/>
</dbReference>
<evidence type="ECO:0000256" key="8">
    <source>
        <dbReference type="RuleBase" id="RU003968"/>
    </source>
</evidence>
<sequence>MRSLGLLLATACCSAYASTHTRSFHEHVLKQRNIVSSIADSYDFVIIGGGTAGLTLASRLSEDANHTVLVLEAGDTGELVQDRIDIPSNTYYDGLLGTSYDWQFNTVAQPNAAGRNISWPRGKVLGGSSAVNGLYAVRPSQLEFDTWSSLLDGADGADAWNWENTLAAMKKSETFNAPSSAMASVDTLEFNAGSHGTKGPLHVSWPDYMLPIISNWSSTLSNVGVPTNPDPYGGTNNGAFIALSAINPSNWTRSYARSAYIDPLPPRANLAILPNATVTRIYFDPTTLTSNATATTVEWAASSTGPRNNVTVNKEVILAGGAIGSPFVLMQSGVGPQDVLQAAGVDVVIDLPGVGQHMMDHISTGVTWTTSAATSSQLRDAGDSDPGFLSFVNEAEAYLNITTLLGTTVGDSWQQNISSSMSTYAASLVPSTDSTVVAGYEAIYNVVANTFMLSELGHVEILFSAQGQKGSTTQSVQVQTALQHPFSQGSLKIASADPFADPVIDPQYLSHPFDVVALREALKLARTIGQTAPLSAFLLTEVSPGPSVSTDDEWDTWLAGSIGTEYHPANTCAMLPKEKGGVVDPKLVVYGTSNVRVADASIFPIQFAAHLQLSVYAVAETAAEIVRAQYNGTPAPGESTNASATATGSAPSATSQDTKSTSGAPSEHARLSTALLVCVLGSVIAAFSL</sequence>
<comment type="caution">
    <text evidence="13">The sequence shown here is derived from an EMBL/GenBank/DDBJ whole genome shotgun (WGS) entry which is preliminary data.</text>
</comment>
<evidence type="ECO:0000256" key="4">
    <source>
        <dbReference type="ARBA" id="ARBA00022827"/>
    </source>
</evidence>
<evidence type="ECO:0000256" key="6">
    <source>
        <dbReference type="PIRSR" id="PIRSR000137-1"/>
    </source>
</evidence>
<evidence type="ECO:0000256" key="2">
    <source>
        <dbReference type="ARBA" id="ARBA00010790"/>
    </source>
</evidence>
<gene>
    <name evidence="13" type="ORF">EW145_g1185</name>
</gene>
<dbReference type="PANTHER" id="PTHR11552:SF218">
    <property type="entry name" value="GLUCOSE-METHANOL-CHOLINE OXIDOREDUCTASE N-TERMINAL DOMAIN-CONTAINING PROTEIN"/>
    <property type="match status" value="1"/>
</dbReference>
<dbReference type="Gene3D" id="4.10.450.10">
    <property type="entry name" value="Glucose Oxidase, domain 2"/>
    <property type="match status" value="1"/>
</dbReference>
<dbReference type="InterPro" id="IPR007867">
    <property type="entry name" value="GMC_OxRtase_C"/>
</dbReference>
<dbReference type="EMBL" id="SGPK01000031">
    <property type="protein sequence ID" value="THH10604.1"/>
    <property type="molecule type" value="Genomic_DNA"/>
</dbReference>
<keyword evidence="14" id="KW-1185">Reference proteome</keyword>
<dbReference type="PIRSF" id="PIRSF000137">
    <property type="entry name" value="Alcohol_oxidase"/>
    <property type="match status" value="1"/>
</dbReference>
<dbReference type="Pfam" id="PF00732">
    <property type="entry name" value="GMC_oxred_N"/>
    <property type="match status" value="1"/>
</dbReference>
<protein>
    <recommendedName>
        <fullName evidence="11 12">Glucose-methanol-choline oxidoreductase N-terminal domain-containing protein</fullName>
    </recommendedName>
</protein>
<evidence type="ECO:0000256" key="10">
    <source>
        <dbReference type="SAM" id="SignalP"/>
    </source>
</evidence>
<evidence type="ECO:0000256" key="3">
    <source>
        <dbReference type="ARBA" id="ARBA00022630"/>
    </source>
</evidence>
<reference evidence="13 14" key="1">
    <citation type="submission" date="2019-02" db="EMBL/GenBank/DDBJ databases">
        <title>Genome sequencing of the rare red list fungi Phellinidium pouzarii.</title>
        <authorList>
            <person name="Buettner E."/>
            <person name="Kellner H."/>
        </authorList>
    </citation>
    <scope>NUCLEOTIDE SEQUENCE [LARGE SCALE GENOMIC DNA]</scope>
    <source>
        <strain evidence="13 14">DSM 108285</strain>
    </source>
</reference>
<feature type="active site" description="Proton donor" evidence="6">
    <location>
        <position position="567"/>
    </location>
</feature>
<dbReference type="InterPro" id="IPR036188">
    <property type="entry name" value="FAD/NAD-bd_sf"/>
</dbReference>
<feature type="signal peptide" evidence="10">
    <location>
        <begin position="1"/>
        <end position="17"/>
    </location>
</feature>
<feature type="chain" id="PRO_5020771767" description="Glucose-methanol-choline oxidoreductase N-terminal domain-containing protein" evidence="10">
    <location>
        <begin position="18"/>
        <end position="689"/>
    </location>
</feature>
<evidence type="ECO:0000313" key="14">
    <source>
        <dbReference type="Proteomes" id="UP000308199"/>
    </source>
</evidence>
<feature type="region of interest" description="Disordered" evidence="9">
    <location>
        <begin position="634"/>
        <end position="665"/>
    </location>
</feature>
<accession>A0A4S4LFB5</accession>
<evidence type="ECO:0000256" key="9">
    <source>
        <dbReference type="SAM" id="MobiDB-lite"/>
    </source>
</evidence>
<evidence type="ECO:0000313" key="13">
    <source>
        <dbReference type="EMBL" id="THH10604.1"/>
    </source>
</evidence>
<dbReference type="PANTHER" id="PTHR11552">
    <property type="entry name" value="GLUCOSE-METHANOL-CHOLINE GMC OXIDOREDUCTASE"/>
    <property type="match status" value="1"/>
</dbReference>
<proteinExistence type="inferred from homology"/>
<dbReference type="Gene3D" id="3.50.50.60">
    <property type="entry name" value="FAD/NAD(P)-binding domain"/>
    <property type="match status" value="1"/>
</dbReference>
<feature type="binding site" evidence="7">
    <location>
        <position position="124"/>
    </location>
    <ligand>
        <name>FAD</name>
        <dbReference type="ChEBI" id="CHEBI:57692"/>
    </ligand>
</feature>
<dbReference type="GO" id="GO:0016614">
    <property type="term" value="F:oxidoreductase activity, acting on CH-OH group of donors"/>
    <property type="evidence" value="ECO:0007669"/>
    <property type="project" value="InterPro"/>
</dbReference>
<dbReference type="SUPFAM" id="SSF54373">
    <property type="entry name" value="FAD-linked reductases, C-terminal domain"/>
    <property type="match status" value="1"/>
</dbReference>
<dbReference type="OrthoDB" id="269227at2759"/>
<comment type="similarity">
    <text evidence="2 8">Belongs to the GMC oxidoreductase family.</text>
</comment>
<dbReference type="AlphaFoldDB" id="A0A4S4LFB5"/>
<evidence type="ECO:0000259" key="11">
    <source>
        <dbReference type="PROSITE" id="PS00623"/>
    </source>
</evidence>
<feature type="domain" description="Glucose-methanol-choline oxidoreductase N-terminal" evidence="11">
    <location>
        <begin position="122"/>
        <end position="145"/>
    </location>
</feature>
<keyword evidence="10" id="KW-0732">Signal</keyword>
<keyword evidence="5" id="KW-0560">Oxidoreductase</keyword>
<keyword evidence="3 8" id="KW-0285">Flavoprotein</keyword>
<dbReference type="Pfam" id="PF05199">
    <property type="entry name" value="GMC_oxred_C"/>
    <property type="match status" value="1"/>
</dbReference>
<feature type="binding site" evidence="7">
    <location>
        <position position="278"/>
    </location>
    <ligand>
        <name>FAD</name>
        <dbReference type="ChEBI" id="CHEBI:57692"/>
    </ligand>
</feature>
<dbReference type="InterPro" id="IPR027424">
    <property type="entry name" value="Glucose_Oxidase_domain_2"/>
</dbReference>
<dbReference type="InterPro" id="IPR000172">
    <property type="entry name" value="GMC_OxRdtase_N"/>
</dbReference>
<dbReference type="Gene3D" id="3.30.560.10">
    <property type="entry name" value="Glucose Oxidase, domain 3"/>
    <property type="match status" value="1"/>
</dbReference>
<feature type="active site" description="Proton acceptor" evidence="6">
    <location>
        <position position="610"/>
    </location>
</feature>
<dbReference type="SUPFAM" id="SSF51905">
    <property type="entry name" value="FAD/NAD(P)-binding domain"/>
    <property type="match status" value="1"/>
</dbReference>
<feature type="compositionally biased region" description="Low complexity" evidence="9">
    <location>
        <begin position="639"/>
        <end position="655"/>
    </location>
</feature>